<dbReference type="Pfam" id="PF13912">
    <property type="entry name" value="zf-C2H2_6"/>
    <property type="match status" value="1"/>
</dbReference>
<comment type="subcellular location">
    <subcellularLocation>
        <location evidence="1">Nucleus</location>
    </subcellularLocation>
</comment>
<evidence type="ECO:0000256" key="3">
    <source>
        <dbReference type="ARBA" id="ARBA00022771"/>
    </source>
</evidence>
<evidence type="ECO:0000256" key="6">
    <source>
        <dbReference type="ARBA" id="ARBA00023163"/>
    </source>
</evidence>
<dbReference type="InterPro" id="IPR013087">
    <property type="entry name" value="Znf_C2H2_type"/>
</dbReference>
<keyword evidence="3 8" id="KW-0863">Zinc-finger</keyword>
<reference evidence="11" key="1">
    <citation type="journal article" date="2024" name="IScience">
        <title>Strigolactones Initiate the Formation of Haustorium-like Structures in Castilleja.</title>
        <authorList>
            <person name="Buerger M."/>
            <person name="Peterson D."/>
            <person name="Chory J."/>
        </authorList>
    </citation>
    <scope>NUCLEOTIDE SEQUENCE [LARGE SCALE GENOMIC DNA]</scope>
</reference>
<dbReference type="GO" id="GO:0005634">
    <property type="term" value="C:nucleus"/>
    <property type="evidence" value="ECO:0007669"/>
    <property type="project" value="UniProtKB-SubCell"/>
</dbReference>
<keyword evidence="11" id="KW-1185">Reference proteome</keyword>
<evidence type="ECO:0000256" key="1">
    <source>
        <dbReference type="ARBA" id="ARBA00004123"/>
    </source>
</evidence>
<organism evidence="10 11">
    <name type="scientific">Castilleja foliolosa</name>
    <dbReference type="NCBI Taxonomy" id="1961234"/>
    <lineage>
        <taxon>Eukaryota</taxon>
        <taxon>Viridiplantae</taxon>
        <taxon>Streptophyta</taxon>
        <taxon>Embryophyta</taxon>
        <taxon>Tracheophyta</taxon>
        <taxon>Spermatophyta</taxon>
        <taxon>Magnoliopsida</taxon>
        <taxon>eudicotyledons</taxon>
        <taxon>Gunneridae</taxon>
        <taxon>Pentapetalae</taxon>
        <taxon>asterids</taxon>
        <taxon>lamiids</taxon>
        <taxon>Lamiales</taxon>
        <taxon>Orobanchaceae</taxon>
        <taxon>Pedicularideae</taxon>
        <taxon>Castillejinae</taxon>
        <taxon>Castilleja</taxon>
    </lineage>
</organism>
<dbReference type="EMBL" id="JAVIJP010000017">
    <property type="protein sequence ID" value="KAL3640662.1"/>
    <property type="molecule type" value="Genomic_DNA"/>
</dbReference>
<dbReference type="PROSITE" id="PS50157">
    <property type="entry name" value="ZINC_FINGER_C2H2_2"/>
    <property type="match status" value="1"/>
</dbReference>
<dbReference type="PANTHER" id="PTHR45801:SF94">
    <property type="entry name" value="ZINC FINGER PROTEIN 10"/>
    <property type="match status" value="1"/>
</dbReference>
<dbReference type="SMART" id="SM00355">
    <property type="entry name" value="ZnF_C2H2"/>
    <property type="match status" value="1"/>
</dbReference>
<protein>
    <recommendedName>
        <fullName evidence="9">C2H2-type domain-containing protein</fullName>
    </recommendedName>
</protein>
<evidence type="ECO:0000259" key="9">
    <source>
        <dbReference type="PROSITE" id="PS50157"/>
    </source>
</evidence>
<keyword evidence="2" id="KW-0479">Metal-binding</keyword>
<evidence type="ECO:0000256" key="8">
    <source>
        <dbReference type="PROSITE-ProRule" id="PRU00042"/>
    </source>
</evidence>
<keyword evidence="4" id="KW-0862">Zinc</keyword>
<dbReference type="InterPro" id="IPR052426">
    <property type="entry name" value="Plant_dev_regulator"/>
</dbReference>
<feature type="domain" description="C2H2-type" evidence="9">
    <location>
        <begin position="61"/>
        <end position="88"/>
    </location>
</feature>
<dbReference type="Proteomes" id="UP001632038">
    <property type="component" value="Unassembled WGS sequence"/>
</dbReference>
<dbReference type="PROSITE" id="PS00028">
    <property type="entry name" value="ZINC_FINGER_C2H2_1"/>
    <property type="match status" value="1"/>
</dbReference>
<sequence>MEQARYNWMWAKPNSKPDSINNPHNNSIFSPMNSYGDSWEEQAFAEDAAGAAGCVWPPRSYSCSFCRREFRSAQALGGHMNVHRRDRARLKQSPPELVVPQNHALTTCTPQICCTTTTTTQSYNNISNPNPESSEPRVSSPPLVVRKNDVVVMGPPSWSSFVAKNKKGDCVSEDLTATLNLVACRKTRADTCSDIEKVASCKRRRIEETPSSLFTKLREVDHRCVAQSEALKLCPGPVEELDLELRLGFSVPKVK</sequence>
<comment type="caution">
    <text evidence="10">The sequence shown here is derived from an EMBL/GenBank/DDBJ whole genome shotgun (WGS) entry which is preliminary data.</text>
</comment>
<evidence type="ECO:0000256" key="4">
    <source>
        <dbReference type="ARBA" id="ARBA00022833"/>
    </source>
</evidence>
<evidence type="ECO:0000313" key="11">
    <source>
        <dbReference type="Proteomes" id="UP001632038"/>
    </source>
</evidence>
<dbReference type="InterPro" id="IPR036236">
    <property type="entry name" value="Znf_C2H2_sf"/>
</dbReference>
<name>A0ABD3DF54_9LAMI</name>
<dbReference type="AlphaFoldDB" id="A0ABD3DF54"/>
<keyword evidence="7" id="KW-0539">Nucleus</keyword>
<gene>
    <name evidence="10" type="ORF">CASFOL_015630</name>
</gene>
<proteinExistence type="predicted"/>
<keyword evidence="6" id="KW-0804">Transcription</keyword>
<dbReference type="Gene3D" id="3.30.160.60">
    <property type="entry name" value="Classic Zinc Finger"/>
    <property type="match status" value="1"/>
</dbReference>
<dbReference type="GO" id="GO:0008270">
    <property type="term" value="F:zinc ion binding"/>
    <property type="evidence" value="ECO:0007669"/>
    <property type="project" value="UniProtKB-KW"/>
</dbReference>
<dbReference type="SUPFAM" id="SSF57667">
    <property type="entry name" value="beta-beta-alpha zinc fingers"/>
    <property type="match status" value="1"/>
</dbReference>
<keyword evidence="5" id="KW-0805">Transcription regulation</keyword>
<dbReference type="PANTHER" id="PTHR45801">
    <property type="entry name" value="OS07G0101800 PROTEIN"/>
    <property type="match status" value="1"/>
</dbReference>
<evidence type="ECO:0000256" key="5">
    <source>
        <dbReference type="ARBA" id="ARBA00023015"/>
    </source>
</evidence>
<accession>A0ABD3DF54</accession>
<evidence type="ECO:0000256" key="7">
    <source>
        <dbReference type="ARBA" id="ARBA00023242"/>
    </source>
</evidence>
<evidence type="ECO:0000313" key="10">
    <source>
        <dbReference type="EMBL" id="KAL3640662.1"/>
    </source>
</evidence>
<evidence type="ECO:0000256" key="2">
    <source>
        <dbReference type="ARBA" id="ARBA00022723"/>
    </source>
</evidence>